<evidence type="ECO:0000313" key="2">
    <source>
        <dbReference type="Proteomes" id="UP000237310"/>
    </source>
</evidence>
<keyword evidence="2" id="KW-1185">Reference proteome</keyword>
<dbReference type="InterPro" id="IPR011050">
    <property type="entry name" value="Pectin_lyase_fold/virulence"/>
</dbReference>
<dbReference type="InterPro" id="IPR012334">
    <property type="entry name" value="Pectin_lyas_fold"/>
</dbReference>
<dbReference type="Gene3D" id="2.160.20.10">
    <property type="entry name" value="Single-stranded right-handed beta-helix, Pectin lyase-like"/>
    <property type="match status" value="1"/>
</dbReference>
<sequence length="724" mass="79106">MKHIIFLYLLFSTVVFSQNYNYAIEEPRKQALPVLPVVNNQLEEIDYFKAYLLPIAQKGTLQAALDKYGSVRLEKGDYSGVNIVMRSNQRLYGHPTLTPVSNITIAAGSSNVYLQDLFPSGKDVIFQAGGVISNCTLKTIKWANIKATNAMLENNLFINVMSTINFDCSTSGYFRNNKFIKHQVHGVSNMLVMKGNNTTPSFGNVHLHSNFLTPAGDATDIQNLQSITFVGLDSEAWNFSGAGKKPMLSMQNMGNVKITDFGGGNGYSTVQTPTFNIDANNLFFFNKYIKGEGTSGSPTVAAKTNVLYYKGADDDYMRGSGTVTGFDLKSHFAGTNDKNITLNGIIQTSTISNSTLANAILGTQYTPFSRTTWETLPDPSGANWATNRVGKTDSTSYIQNLINTKGIAELPEGVFYISSTLSMIVDGTKGIIGAGTGKTVIIGLTDDFPLITLAESASGDNNFVLSNLTLQGGSAGLYAPDEMDMIAFTNLKYVVFRNQKYGIHLYRIFGLDNCFFDSVSFVNCTVGFFQDPHPTYTFADAGYVDKVVFYNGQYLNCGTAVSMKATRADNLNAWINCKFDANTLAFDISGNNFPIAANCDFTNHKGANIIRDSPLALYNCNFYNNATTDAIIRAQGSFMEGCNLLDNIPVFSSTVHYLMSNYILNSTIKGNVTRTYGISQGVFVNSNLVANPTLNKLLVNVKDNVPTVLINATPNPYPQLLVTQ</sequence>
<dbReference type="RefSeq" id="WP_103806253.1">
    <property type="nucleotide sequence ID" value="NZ_PQVG01000006.1"/>
</dbReference>
<dbReference type="OrthoDB" id="1286432at2"/>
<dbReference type="AlphaFoldDB" id="A0A2S5A7W2"/>
<dbReference type="Proteomes" id="UP000237310">
    <property type="component" value="Unassembled WGS sequence"/>
</dbReference>
<reference evidence="1 2" key="1">
    <citation type="submission" date="2018-01" db="EMBL/GenBank/DDBJ databases">
        <authorList>
            <person name="Gaut B.S."/>
            <person name="Morton B.R."/>
            <person name="Clegg M.T."/>
            <person name="Duvall M.R."/>
        </authorList>
    </citation>
    <scope>NUCLEOTIDE SEQUENCE [LARGE SCALE GENOMIC DNA]</scope>
    <source>
        <strain evidence="1 2">HR-AY</strain>
    </source>
</reference>
<comment type="caution">
    <text evidence="1">The sequence shown here is derived from an EMBL/GenBank/DDBJ whole genome shotgun (WGS) entry which is preliminary data.</text>
</comment>
<protein>
    <submittedName>
        <fullName evidence="1">Uncharacterized protein</fullName>
    </submittedName>
</protein>
<name>A0A2S5A7W2_9FLAO</name>
<accession>A0A2S5A7W2</accession>
<gene>
    <name evidence="1" type="ORF">C3L50_11075</name>
</gene>
<dbReference type="EMBL" id="PQVG01000006">
    <property type="protein sequence ID" value="POY38678.1"/>
    <property type="molecule type" value="Genomic_DNA"/>
</dbReference>
<organism evidence="1 2">
    <name type="scientific">Flavobacterium alvei</name>
    <dbReference type="NCBI Taxonomy" id="2080416"/>
    <lineage>
        <taxon>Bacteria</taxon>
        <taxon>Pseudomonadati</taxon>
        <taxon>Bacteroidota</taxon>
        <taxon>Flavobacteriia</taxon>
        <taxon>Flavobacteriales</taxon>
        <taxon>Flavobacteriaceae</taxon>
        <taxon>Flavobacterium</taxon>
    </lineage>
</organism>
<proteinExistence type="predicted"/>
<dbReference type="SUPFAM" id="SSF51126">
    <property type="entry name" value="Pectin lyase-like"/>
    <property type="match status" value="2"/>
</dbReference>
<evidence type="ECO:0000313" key="1">
    <source>
        <dbReference type="EMBL" id="POY38678.1"/>
    </source>
</evidence>